<keyword evidence="2" id="KW-1185">Reference proteome</keyword>
<organism evidence="1 2">
    <name type="scientific">Pocillopora meandrina</name>
    <dbReference type="NCBI Taxonomy" id="46732"/>
    <lineage>
        <taxon>Eukaryota</taxon>
        <taxon>Metazoa</taxon>
        <taxon>Cnidaria</taxon>
        <taxon>Anthozoa</taxon>
        <taxon>Hexacorallia</taxon>
        <taxon>Scleractinia</taxon>
        <taxon>Astrocoeniina</taxon>
        <taxon>Pocilloporidae</taxon>
        <taxon>Pocillopora</taxon>
    </lineage>
</organism>
<name>A0AAU9WRB0_9CNID</name>
<accession>A0AAU9WRB0</accession>
<proteinExistence type="predicted"/>
<protein>
    <submittedName>
        <fullName evidence="1">Uncharacterized protein</fullName>
    </submittedName>
</protein>
<evidence type="ECO:0000313" key="2">
    <source>
        <dbReference type="Proteomes" id="UP001159428"/>
    </source>
</evidence>
<dbReference type="AlphaFoldDB" id="A0AAU9WRB0"/>
<dbReference type="EMBL" id="CALNXJ010000019">
    <property type="protein sequence ID" value="CAH3122850.1"/>
    <property type="molecule type" value="Genomic_DNA"/>
</dbReference>
<gene>
    <name evidence="1" type="ORF">PMEA_00009817</name>
</gene>
<sequence>MYIEVYPWLLLSVSTHPASDRQEVLWLYLIFSKWFRFSGEDCKRPAPHCKNLRISHNILDESGSSQDFWNAYLRDLLPFILPQLNPDAIDDKGAVNNDIFPSASPGNNSRPLYPLGEHKEIYAADALLNVSNNPMHYMSSVSHYQDHGLTFFPWGGVTSAGISLTNTCPLDNWIIIFQTLVHSRRVNLVDLLESGDTIARVLQLVVSDYNLKLHLASWIYVGMKVTFSLSS</sequence>
<reference evidence="1 2" key="1">
    <citation type="submission" date="2022-05" db="EMBL/GenBank/DDBJ databases">
        <authorList>
            <consortium name="Genoscope - CEA"/>
            <person name="William W."/>
        </authorList>
    </citation>
    <scope>NUCLEOTIDE SEQUENCE [LARGE SCALE GENOMIC DNA]</scope>
</reference>
<comment type="caution">
    <text evidence="1">The sequence shown here is derived from an EMBL/GenBank/DDBJ whole genome shotgun (WGS) entry which is preliminary data.</text>
</comment>
<dbReference type="Proteomes" id="UP001159428">
    <property type="component" value="Unassembled WGS sequence"/>
</dbReference>
<evidence type="ECO:0000313" key="1">
    <source>
        <dbReference type="EMBL" id="CAH3122850.1"/>
    </source>
</evidence>